<dbReference type="GeneID" id="85363949"/>
<feature type="compositionally biased region" description="Polar residues" evidence="1">
    <location>
        <begin position="161"/>
        <end position="179"/>
    </location>
</feature>
<evidence type="ECO:0000313" key="3">
    <source>
        <dbReference type="Proteomes" id="UP001175211"/>
    </source>
</evidence>
<dbReference type="RefSeq" id="XP_060324322.1">
    <property type="nucleotide sequence ID" value="XM_060480401.1"/>
</dbReference>
<proteinExistence type="predicted"/>
<evidence type="ECO:0000256" key="1">
    <source>
        <dbReference type="SAM" id="MobiDB-lite"/>
    </source>
</evidence>
<accession>A0AA39MQN8</accession>
<feature type="region of interest" description="Disordered" evidence="1">
    <location>
        <begin position="161"/>
        <end position="182"/>
    </location>
</feature>
<sequence>MRFSIKIDGPYDKEQALQFSASGDLRGAAKLLETALVNFAARSTRSIALLPTLNKPRNRANSDNQESQVKLETVHYYDEAMIRSDMLADHNNSSVKGLADGWEYLPRRTKKAGAPKLASGALIPCIFTSTREIVKALHNMRKEMSELRKALKQMYLPPANESTRIVPSGADQSPPTLTHSSRDLKLNQGVNLVVKTFAR</sequence>
<comment type="caution">
    <text evidence="2">The sequence shown here is derived from an EMBL/GenBank/DDBJ whole genome shotgun (WGS) entry which is preliminary data.</text>
</comment>
<organism evidence="2 3">
    <name type="scientific">Armillaria tabescens</name>
    <name type="common">Ringless honey mushroom</name>
    <name type="synonym">Agaricus tabescens</name>
    <dbReference type="NCBI Taxonomy" id="1929756"/>
    <lineage>
        <taxon>Eukaryota</taxon>
        <taxon>Fungi</taxon>
        <taxon>Dikarya</taxon>
        <taxon>Basidiomycota</taxon>
        <taxon>Agaricomycotina</taxon>
        <taxon>Agaricomycetes</taxon>
        <taxon>Agaricomycetidae</taxon>
        <taxon>Agaricales</taxon>
        <taxon>Marasmiineae</taxon>
        <taxon>Physalacriaceae</taxon>
        <taxon>Desarmillaria</taxon>
    </lineage>
</organism>
<reference evidence="2" key="1">
    <citation type="submission" date="2023-06" db="EMBL/GenBank/DDBJ databases">
        <authorList>
            <consortium name="Lawrence Berkeley National Laboratory"/>
            <person name="Ahrendt S."/>
            <person name="Sahu N."/>
            <person name="Indic B."/>
            <person name="Wong-Bajracharya J."/>
            <person name="Merenyi Z."/>
            <person name="Ke H.-M."/>
            <person name="Monk M."/>
            <person name="Kocsube S."/>
            <person name="Drula E."/>
            <person name="Lipzen A."/>
            <person name="Balint B."/>
            <person name="Henrissat B."/>
            <person name="Andreopoulos B."/>
            <person name="Martin F.M."/>
            <person name="Harder C.B."/>
            <person name="Rigling D."/>
            <person name="Ford K.L."/>
            <person name="Foster G.D."/>
            <person name="Pangilinan J."/>
            <person name="Papanicolaou A."/>
            <person name="Barry K."/>
            <person name="LaButti K."/>
            <person name="Viragh M."/>
            <person name="Koriabine M."/>
            <person name="Yan M."/>
            <person name="Riley R."/>
            <person name="Champramary S."/>
            <person name="Plett K.L."/>
            <person name="Tsai I.J."/>
            <person name="Slot J."/>
            <person name="Sipos G."/>
            <person name="Plett J."/>
            <person name="Nagy L.G."/>
            <person name="Grigoriev I.V."/>
        </authorList>
    </citation>
    <scope>NUCLEOTIDE SEQUENCE</scope>
    <source>
        <strain evidence="2">CCBAS 213</strain>
    </source>
</reference>
<protein>
    <submittedName>
        <fullName evidence="2">Uncharacterized protein</fullName>
    </submittedName>
</protein>
<dbReference type="AlphaFoldDB" id="A0AA39MQN8"/>
<dbReference type="EMBL" id="JAUEPS010000064">
    <property type="protein sequence ID" value="KAK0442504.1"/>
    <property type="molecule type" value="Genomic_DNA"/>
</dbReference>
<name>A0AA39MQN8_ARMTA</name>
<evidence type="ECO:0000313" key="2">
    <source>
        <dbReference type="EMBL" id="KAK0442504.1"/>
    </source>
</evidence>
<dbReference type="Proteomes" id="UP001175211">
    <property type="component" value="Unassembled WGS sequence"/>
</dbReference>
<keyword evidence="3" id="KW-1185">Reference proteome</keyword>
<gene>
    <name evidence="2" type="ORF">EV420DRAFT_1752300</name>
</gene>